<gene>
    <name evidence="4" type="ORF">ACFQVC_05215</name>
</gene>
<comment type="caution">
    <text evidence="4">The sequence shown here is derived from an EMBL/GenBank/DDBJ whole genome shotgun (WGS) entry which is preliminary data.</text>
</comment>
<dbReference type="RefSeq" id="WP_381826875.1">
    <property type="nucleotide sequence ID" value="NZ_JBHTCF010000001.1"/>
</dbReference>
<feature type="domain" description="Glycosyl hydrolase 94 catalytic" evidence="3">
    <location>
        <begin position="384"/>
        <end position="571"/>
    </location>
</feature>
<dbReference type="Proteomes" id="UP001596523">
    <property type="component" value="Unassembled WGS sequence"/>
</dbReference>
<evidence type="ECO:0000259" key="3">
    <source>
        <dbReference type="Pfam" id="PF17167"/>
    </source>
</evidence>
<dbReference type="InterPro" id="IPR052047">
    <property type="entry name" value="GH94_Enzymes"/>
</dbReference>
<dbReference type="Pfam" id="PF17167">
    <property type="entry name" value="Glyco_hydro_94"/>
    <property type="match status" value="1"/>
</dbReference>
<evidence type="ECO:0000313" key="5">
    <source>
        <dbReference type="Proteomes" id="UP001596523"/>
    </source>
</evidence>
<keyword evidence="5" id="KW-1185">Reference proteome</keyword>
<dbReference type="InterPro" id="IPR012341">
    <property type="entry name" value="6hp_glycosidase-like_sf"/>
</dbReference>
<name>A0ABW2JD13_9ACTN</name>
<dbReference type="InterPro" id="IPR008928">
    <property type="entry name" value="6-hairpin_glycosidase_sf"/>
</dbReference>
<keyword evidence="1" id="KW-0328">Glycosyltransferase</keyword>
<dbReference type="EMBL" id="JBHTCF010000001">
    <property type="protein sequence ID" value="MFC7303617.1"/>
    <property type="molecule type" value="Genomic_DNA"/>
</dbReference>
<dbReference type="Gene3D" id="1.50.10.10">
    <property type="match status" value="1"/>
</dbReference>
<evidence type="ECO:0000256" key="2">
    <source>
        <dbReference type="ARBA" id="ARBA00022679"/>
    </source>
</evidence>
<keyword evidence="2" id="KW-0808">Transferase</keyword>
<dbReference type="InterPro" id="IPR033432">
    <property type="entry name" value="GH94_catalytic"/>
</dbReference>
<dbReference type="GO" id="GO:0016787">
    <property type="term" value="F:hydrolase activity"/>
    <property type="evidence" value="ECO:0007669"/>
    <property type="project" value="UniProtKB-KW"/>
</dbReference>
<protein>
    <submittedName>
        <fullName evidence="4">GH36-type glycosyl hydrolase domain-containing protein</fullName>
    </submittedName>
</protein>
<evidence type="ECO:0000313" key="4">
    <source>
        <dbReference type="EMBL" id="MFC7303617.1"/>
    </source>
</evidence>
<keyword evidence="4" id="KW-0378">Hydrolase</keyword>
<reference evidence="5" key="1">
    <citation type="journal article" date="2019" name="Int. J. Syst. Evol. Microbiol.">
        <title>The Global Catalogue of Microorganisms (GCM) 10K type strain sequencing project: providing services to taxonomists for standard genome sequencing and annotation.</title>
        <authorList>
            <consortium name="The Broad Institute Genomics Platform"/>
            <consortium name="The Broad Institute Genome Sequencing Center for Infectious Disease"/>
            <person name="Wu L."/>
            <person name="Ma J."/>
        </authorList>
    </citation>
    <scope>NUCLEOTIDE SEQUENCE [LARGE SCALE GENOMIC DNA]</scope>
    <source>
        <strain evidence="5">SYNS20</strain>
    </source>
</reference>
<evidence type="ECO:0000256" key="1">
    <source>
        <dbReference type="ARBA" id="ARBA00022676"/>
    </source>
</evidence>
<dbReference type="PANTHER" id="PTHR37469:SF2">
    <property type="entry name" value="CELLOBIONIC ACID PHOSPHORYLASE"/>
    <property type="match status" value="1"/>
</dbReference>
<sequence>MSSYGDWTEEHGLPAFALRSGAARRRAWNRFIDPPTRRRWVHLGNRRLTLVADTEGRSGLWDEHLGLDWLTEPEPRGTGVSTLEPVPPDAEPFAPDGEPFALDGEPFAPDTEVLSSGDPEAELLFGPTYARVRVARPGVRLERTVLCPEGEAAYVVVRVEVVNCGERAARWRLSEEWDVRQRSLDYLEIGPRADVPTYEGGVVLALDVVGGAGGGARAQARAEGQQGVLRVGVPVELAPGERYSAWFRFGPADAVAEGRLLAPQDEFEQSLAALRDRLPRAAARQAPQAATEIPWHAALLTGAAAVDGLLGGHTLDQGSAYSYRHGFNGAARDPLQHALPLVYSEPDLALSVLRNTCAWAGPDGELPYALDARKQPRTDFFRPSDQNLWALWLAAEYAAATGDLAAFDAPVGFHPAHGVPEVPLGEHLRRQFRYFRDVVGTGEHGHVRIRNADWNDLVLDEAGVDRQTMIERGESVLNSAMAAWVLPVFAGLADRLGDDVTARQARSYGEQLRERVAGEWNGRWFCRARGPGAVTVGADDLWLEVQPWAILCGAAEDDRARELLATVDELTRRGSPLGARLRPPGPDSDLGAVWFAVNATLVWAAARLDPALAWDEWRRMTLSAHTAAYPGLWEGTLSGPDAYLPPESGRPGQTWVLPEIGVAMQSWPVANQHSHAQPLFAYLRLLGVGPTPEGRLTVAGGAHFESRTFTVHPDGSGRLHTTGPTEIVTPSGTVRGGSGEIAWGGGLGGSG</sequence>
<dbReference type="PANTHER" id="PTHR37469">
    <property type="entry name" value="CELLOBIONIC ACID PHOSPHORYLASE-RELATED"/>
    <property type="match status" value="1"/>
</dbReference>
<dbReference type="SUPFAM" id="SSF48208">
    <property type="entry name" value="Six-hairpin glycosidases"/>
    <property type="match status" value="1"/>
</dbReference>
<accession>A0ABW2JD13</accession>
<proteinExistence type="predicted"/>
<organism evidence="4 5">
    <name type="scientific">Streptomyces monticola</name>
    <dbReference type="NCBI Taxonomy" id="2666263"/>
    <lineage>
        <taxon>Bacteria</taxon>
        <taxon>Bacillati</taxon>
        <taxon>Actinomycetota</taxon>
        <taxon>Actinomycetes</taxon>
        <taxon>Kitasatosporales</taxon>
        <taxon>Streptomycetaceae</taxon>
        <taxon>Streptomyces</taxon>
    </lineage>
</organism>